<evidence type="ECO:0000256" key="1">
    <source>
        <dbReference type="ARBA" id="ARBA00004275"/>
    </source>
</evidence>
<dbReference type="Proteomes" id="UP000053958">
    <property type="component" value="Unassembled WGS sequence"/>
</dbReference>
<evidence type="ECO:0000313" key="22">
    <source>
        <dbReference type="EMBL" id="KKA22151.1"/>
    </source>
</evidence>
<dbReference type="SMART" id="SM00822">
    <property type="entry name" value="PKS_KR"/>
    <property type="match status" value="1"/>
</dbReference>
<evidence type="ECO:0000256" key="19">
    <source>
        <dbReference type="ARBA" id="ARBA00073871"/>
    </source>
</evidence>
<keyword evidence="23" id="KW-1185">Reference proteome</keyword>
<dbReference type="GO" id="GO:0006635">
    <property type="term" value="P:fatty acid beta-oxidation"/>
    <property type="evidence" value="ECO:0007669"/>
    <property type="project" value="UniProtKB-UniPathway"/>
</dbReference>
<dbReference type="PANTHER" id="PTHR45024">
    <property type="entry name" value="DEHYDROGENASES, SHORT CHAIN"/>
    <property type="match status" value="1"/>
</dbReference>
<dbReference type="GO" id="GO:0018812">
    <property type="term" value="F:3-hydroxyacyl-CoA dehydratase activity"/>
    <property type="evidence" value="ECO:0007669"/>
    <property type="project" value="UniProtKB-EC"/>
</dbReference>
<dbReference type="Gene3D" id="3.10.129.10">
    <property type="entry name" value="Hotdog Thioesterase"/>
    <property type="match status" value="2"/>
</dbReference>
<dbReference type="CDD" id="cd05353">
    <property type="entry name" value="hydroxyacyl-CoA-like_DH_SDR_c-like"/>
    <property type="match status" value="2"/>
</dbReference>
<dbReference type="InterPro" id="IPR036291">
    <property type="entry name" value="NAD(P)-bd_dom_sf"/>
</dbReference>
<keyword evidence="10 22" id="KW-0560">Oxidoreductase</keyword>
<dbReference type="EC" id="4.2.1.119" evidence="6"/>
<dbReference type="FunFam" id="3.10.129.10:FF:000013">
    <property type="entry name" value="Peroxisomal multifunctional enzyme type 2"/>
    <property type="match status" value="1"/>
</dbReference>
<comment type="catalytic activity">
    <reaction evidence="16">
        <text>a (3R)-3-hydroxyacyl-CoA = a (2E)-enoyl-CoA + H2O</text>
        <dbReference type="Rhea" id="RHEA:26526"/>
        <dbReference type="ChEBI" id="CHEBI:15377"/>
        <dbReference type="ChEBI" id="CHEBI:57319"/>
        <dbReference type="ChEBI" id="CHEBI:58856"/>
        <dbReference type="EC" id="4.2.1.119"/>
    </reaction>
</comment>
<evidence type="ECO:0000256" key="18">
    <source>
        <dbReference type="ARBA" id="ARBA00055743"/>
    </source>
</evidence>
<feature type="domain" description="Ketoreductase" evidence="21">
    <location>
        <begin position="325"/>
        <end position="503"/>
    </location>
</feature>
<name>A0A0F4YWE9_RASE3</name>
<accession>A0A0F4YWE9</accession>
<dbReference type="STRING" id="1408163.A0A0F4YWE9"/>
<dbReference type="PROSITE" id="PS00061">
    <property type="entry name" value="ADH_SHORT"/>
    <property type="match status" value="1"/>
</dbReference>
<evidence type="ECO:0000256" key="6">
    <source>
        <dbReference type="ARBA" id="ARBA00013156"/>
    </source>
</evidence>
<comment type="caution">
    <text evidence="22">The sequence shown here is derived from an EMBL/GenBank/DDBJ whole genome shotgun (WGS) entry which is preliminary data.</text>
</comment>
<dbReference type="UniPathway" id="UPA00659"/>
<dbReference type="GO" id="GO:0016853">
    <property type="term" value="F:isomerase activity"/>
    <property type="evidence" value="ECO:0007669"/>
    <property type="project" value="UniProtKB-KW"/>
</dbReference>
<evidence type="ECO:0000256" key="11">
    <source>
        <dbReference type="ARBA" id="ARBA00023098"/>
    </source>
</evidence>
<evidence type="ECO:0000256" key="17">
    <source>
        <dbReference type="ARBA" id="ARBA00052025"/>
    </source>
</evidence>
<dbReference type="InterPro" id="IPR020904">
    <property type="entry name" value="Sc_DH/Rdtase_CS"/>
</dbReference>
<dbReference type="EC" id="1.1.1.n12" evidence="5"/>
<dbReference type="FunFam" id="3.40.50.720:FF:000185">
    <property type="entry name" value="peroxisomal multifunctional enzyme type 2"/>
    <property type="match status" value="1"/>
</dbReference>
<dbReference type="PRINTS" id="PR00080">
    <property type="entry name" value="SDRFAMILY"/>
</dbReference>
<dbReference type="InterPro" id="IPR057326">
    <property type="entry name" value="KR_dom"/>
</dbReference>
<dbReference type="EMBL" id="LASV01000156">
    <property type="protein sequence ID" value="KKA22151.1"/>
    <property type="molecule type" value="Genomic_DNA"/>
</dbReference>
<dbReference type="InterPro" id="IPR029069">
    <property type="entry name" value="HotDog_dom_sf"/>
</dbReference>
<keyword evidence="7" id="KW-0677">Repeat</keyword>
<keyword evidence="8" id="KW-0276">Fatty acid metabolism</keyword>
<evidence type="ECO:0000256" key="2">
    <source>
        <dbReference type="ARBA" id="ARBA00005005"/>
    </source>
</evidence>
<evidence type="ECO:0000313" key="23">
    <source>
        <dbReference type="Proteomes" id="UP000053958"/>
    </source>
</evidence>
<comment type="function">
    <text evidence="18">Second trifunctional enzyme acting on the beta-oxidation pathway for fatty acids, possessing hydratase-dehydrogenase-epimerase activities. Converts trans-2-enoyl-CoA via D-3-hydroxyacyl-CoA to 3-ketoacyl-CoA.</text>
</comment>
<keyword evidence="9" id="KW-0521">NADP</keyword>
<evidence type="ECO:0000256" key="3">
    <source>
        <dbReference type="ARBA" id="ARBA00006484"/>
    </source>
</evidence>
<comment type="pathway">
    <text evidence="2">Lipid metabolism; fatty acid beta-oxidation.</text>
</comment>
<evidence type="ECO:0000256" key="14">
    <source>
        <dbReference type="ARBA" id="ARBA00023239"/>
    </source>
</evidence>
<dbReference type="SUPFAM" id="SSF54637">
    <property type="entry name" value="Thioesterase/thiol ester dehydrase-isomerase"/>
    <property type="match status" value="2"/>
</dbReference>
<dbReference type="OrthoDB" id="3592703at2759"/>
<comment type="similarity">
    <text evidence="3">Belongs to the short-chain dehydrogenases/reductases (SDR) family.</text>
</comment>
<dbReference type="SUPFAM" id="SSF51735">
    <property type="entry name" value="NAD(P)-binding Rossmann-fold domains"/>
    <property type="match status" value="2"/>
</dbReference>
<keyword evidence="13" id="KW-0413">Isomerase</keyword>
<dbReference type="GO" id="GO:0106386">
    <property type="term" value="F:(3R)-3-hydroxyacyl-CoA dehydrogenase (NAD+) activity"/>
    <property type="evidence" value="ECO:0007669"/>
    <property type="project" value="RHEA"/>
</dbReference>
<evidence type="ECO:0000256" key="8">
    <source>
        <dbReference type="ARBA" id="ARBA00022832"/>
    </source>
</evidence>
<reference evidence="22 23" key="1">
    <citation type="submission" date="2015-04" db="EMBL/GenBank/DDBJ databases">
        <authorList>
            <person name="Heijne W.H."/>
            <person name="Fedorova N.D."/>
            <person name="Nierman W.C."/>
            <person name="Vollebregt A.W."/>
            <person name="Zhao Z."/>
            <person name="Wu L."/>
            <person name="Kumar M."/>
            <person name="Stam H."/>
            <person name="van den Berg M.A."/>
            <person name="Pel H.J."/>
        </authorList>
    </citation>
    <scope>NUCLEOTIDE SEQUENCE [LARGE SCALE GENOMIC DNA]</scope>
    <source>
        <strain evidence="22 23">CBS 393.64</strain>
    </source>
</reference>
<keyword evidence="12" id="KW-0576">Peroxisome</keyword>
<comment type="catalytic activity">
    <reaction evidence="17">
        <text>a (3R)-3-hydroxyacyl-CoA + NAD(+) = a 3-oxoacyl-CoA + NADH + H(+)</text>
        <dbReference type="Rhea" id="RHEA:32711"/>
        <dbReference type="ChEBI" id="CHEBI:15378"/>
        <dbReference type="ChEBI" id="CHEBI:57319"/>
        <dbReference type="ChEBI" id="CHEBI:57540"/>
        <dbReference type="ChEBI" id="CHEBI:57945"/>
        <dbReference type="ChEBI" id="CHEBI:90726"/>
        <dbReference type="EC" id="1.1.1.n12"/>
    </reaction>
</comment>
<keyword evidence="14" id="KW-0456">Lyase</keyword>
<evidence type="ECO:0000256" key="13">
    <source>
        <dbReference type="ARBA" id="ARBA00023235"/>
    </source>
</evidence>
<dbReference type="Pfam" id="PF01575">
    <property type="entry name" value="MaoC_dehydratas"/>
    <property type="match status" value="1"/>
</dbReference>
<gene>
    <name evidence="22" type="ORF">T310_3835</name>
</gene>
<organism evidence="22 23">
    <name type="scientific">Rasamsonia emersonii (strain ATCC 16479 / CBS 393.64 / IMI 116815)</name>
    <dbReference type="NCBI Taxonomy" id="1408163"/>
    <lineage>
        <taxon>Eukaryota</taxon>
        <taxon>Fungi</taxon>
        <taxon>Dikarya</taxon>
        <taxon>Ascomycota</taxon>
        <taxon>Pezizomycotina</taxon>
        <taxon>Eurotiomycetes</taxon>
        <taxon>Eurotiomycetidae</taxon>
        <taxon>Eurotiales</taxon>
        <taxon>Trichocomaceae</taxon>
        <taxon>Rasamsonia</taxon>
    </lineage>
</organism>
<keyword evidence="11" id="KW-0443">Lipid metabolism</keyword>
<dbReference type="InterPro" id="IPR051687">
    <property type="entry name" value="Peroxisomal_Beta-Oxidation"/>
</dbReference>
<dbReference type="InterPro" id="IPR054357">
    <property type="entry name" value="MFE-2_N"/>
</dbReference>
<comment type="subcellular location">
    <subcellularLocation>
        <location evidence="1">Peroxisome</location>
    </subcellularLocation>
</comment>
<evidence type="ECO:0000256" key="5">
    <source>
        <dbReference type="ARBA" id="ARBA00012456"/>
    </source>
</evidence>
<evidence type="ECO:0000256" key="15">
    <source>
        <dbReference type="ARBA" id="ARBA00023268"/>
    </source>
</evidence>
<dbReference type="GO" id="GO:0005777">
    <property type="term" value="C:peroxisome"/>
    <property type="evidence" value="ECO:0007669"/>
    <property type="project" value="UniProtKB-SubCell"/>
</dbReference>
<proteinExistence type="inferred from homology"/>
<dbReference type="InterPro" id="IPR002539">
    <property type="entry name" value="MaoC-like_dom"/>
</dbReference>
<evidence type="ECO:0000256" key="12">
    <source>
        <dbReference type="ARBA" id="ARBA00023140"/>
    </source>
</evidence>
<evidence type="ECO:0000256" key="9">
    <source>
        <dbReference type="ARBA" id="ARBA00022857"/>
    </source>
</evidence>
<dbReference type="FunFam" id="3.40.50.720:FF:000410">
    <property type="entry name" value="Peroxisomal multifunctional beta-oxidation protein"/>
    <property type="match status" value="1"/>
</dbReference>
<evidence type="ECO:0000259" key="21">
    <source>
        <dbReference type="SMART" id="SM00822"/>
    </source>
</evidence>
<evidence type="ECO:0000256" key="16">
    <source>
        <dbReference type="ARBA" id="ARBA00029334"/>
    </source>
</evidence>
<dbReference type="Gene3D" id="3.40.50.720">
    <property type="entry name" value="NAD(P)-binding Rossmann-like Domain"/>
    <property type="match status" value="2"/>
</dbReference>
<dbReference type="AlphaFoldDB" id="A0A0F4YWE9"/>
<comment type="subunit">
    <text evidence="4">Monomer.</text>
</comment>
<dbReference type="RefSeq" id="XP_013328763.1">
    <property type="nucleotide sequence ID" value="XM_013473309.1"/>
</dbReference>
<dbReference type="PANTHER" id="PTHR45024:SF2">
    <property type="entry name" value="SCP2 DOMAIN-CONTAINING PROTEIN"/>
    <property type="match status" value="1"/>
</dbReference>
<dbReference type="Pfam" id="PF00106">
    <property type="entry name" value="adh_short"/>
    <property type="match status" value="2"/>
</dbReference>
<sequence>MSELRFDNQTVVVTGAGGGLGKAYATFFASRGANVVVNDLGGSHVGEGKSTKAADVVVEEIRKAGGKAVANYDSVENGEAIIDTAIKNFGRIDILINNAGILRDISFKNMKDQDWDLINKVHVYGAYKVGTLTYHMPIQCARAAWPHFRKQKFGRIINTASAAGLYGSFGQTNYSAAKLSQVGFTETLAKEGAKYNILANVIAPIAASRMTATVMPPDVLEHLKPEWVVPLVAVLVHPSNTQETGSIFEVGGGHIAKLRWERAKGALLKTDESLTPQAILSKWNDVNDFSKPSYPSGPADFMSLLEEGQQLPSAPAAPNLDFKGKVALVTGGGNGLGRSYCLLFAKLGASVVVNDLVDPEPVVQEIKKLGGTAVGNKASVEDGEAVVKAAIDAFGRIDIVINNAGILRDKAFTNMDDSLWNPVIDVHLRGTYKVTKAAWPYFLKQKYGRVVNTTSTSGIYGNFGQANYAAAKLGILGFSRALALEGAKYNIKVNTIAPNAGTNMTRTILPEEMVQAFKPDYVAPLVVLLSSDAVPEPGTKGLYECGSGWFARTRFQRSGGHSFPVDVPLTPEAVLAEWKNIVNFDDGRADHPEDSQAGLERIMANINNRSGGKKEDKAAANADQGILSNIEKAKKMTSQGTPFEYTDRDVILYNISLGAKRTDLPLVYENNENFQALPTFGVIPWFNTQTPWNMEDIVANFSPMMLLHGEQYLEIRKYPIPTAAKTINIPKLVDVIDKGNAAIVVAGYTTKDSKTGEDLFYNESSVFIRGSGGFGGSPKPTAARPKAAVAAYKPPQRKPDVVVEEKTSEDQAALYRLNGDRNPLHIDPEFSKVGGFKIPILHGLCSLGISGKHIFQKYGPFKNIKVRFAGVVLPGQTLKTEMWKEGNVVIFQTVVAETGKLAISGAGAELLEGAKAKL</sequence>
<evidence type="ECO:0000256" key="10">
    <source>
        <dbReference type="ARBA" id="ARBA00023002"/>
    </source>
</evidence>
<protein>
    <recommendedName>
        <fullName evidence="19">Peroxisomal hydratase-dehydrogenase-epimerase</fullName>
        <ecNumber evidence="5">1.1.1.n12</ecNumber>
        <ecNumber evidence="6">4.2.1.119</ecNumber>
    </recommendedName>
    <alternativeName>
        <fullName evidence="20">Multifunctional beta-oxidation protein</fullName>
    </alternativeName>
</protein>
<keyword evidence="15" id="KW-0511">Multifunctional enzyme</keyword>
<dbReference type="GeneID" id="25316184"/>
<dbReference type="CDD" id="cd03448">
    <property type="entry name" value="HDE_HSD"/>
    <property type="match status" value="1"/>
</dbReference>
<evidence type="ECO:0000256" key="20">
    <source>
        <dbReference type="ARBA" id="ARBA00081853"/>
    </source>
</evidence>
<dbReference type="PRINTS" id="PR00081">
    <property type="entry name" value="GDHRDH"/>
</dbReference>
<evidence type="ECO:0000256" key="7">
    <source>
        <dbReference type="ARBA" id="ARBA00022737"/>
    </source>
</evidence>
<dbReference type="InterPro" id="IPR002347">
    <property type="entry name" value="SDR_fam"/>
</dbReference>
<dbReference type="Pfam" id="PF22622">
    <property type="entry name" value="MFE-2_hydrat-2_N"/>
    <property type="match status" value="1"/>
</dbReference>
<evidence type="ECO:0000256" key="4">
    <source>
        <dbReference type="ARBA" id="ARBA00011245"/>
    </source>
</evidence>